<proteinExistence type="predicted"/>
<protein>
    <recommendedName>
        <fullName evidence="3">Histone-lysine N-methyltransferase SETMAR</fullName>
    </recommendedName>
</protein>
<keyword evidence="2" id="KW-1185">Reference proteome</keyword>
<evidence type="ECO:0000313" key="1">
    <source>
        <dbReference type="EMBL" id="KYM93282.1"/>
    </source>
</evidence>
<gene>
    <name evidence="1" type="ORF">ALC53_00218</name>
</gene>
<accession>A0A195BXG3</accession>
<dbReference type="Proteomes" id="UP000078540">
    <property type="component" value="Unassembled WGS sequence"/>
</dbReference>
<evidence type="ECO:0000313" key="2">
    <source>
        <dbReference type="Proteomes" id="UP000078540"/>
    </source>
</evidence>
<dbReference type="AlphaFoldDB" id="A0A195BXG3"/>
<reference evidence="1 2" key="1">
    <citation type="submission" date="2015-09" db="EMBL/GenBank/DDBJ databases">
        <title>Atta colombica WGS genome.</title>
        <authorList>
            <person name="Nygaard S."/>
            <person name="Hu H."/>
            <person name="Boomsma J."/>
            <person name="Zhang G."/>
        </authorList>
    </citation>
    <scope>NUCLEOTIDE SEQUENCE [LARGE SCALE GENOMIC DNA]</scope>
    <source>
        <strain evidence="1">Treedump-2</strain>
        <tissue evidence="1">Whole body</tissue>
    </source>
</reference>
<evidence type="ECO:0008006" key="3">
    <source>
        <dbReference type="Google" id="ProtNLM"/>
    </source>
</evidence>
<name>A0A195BXG3_9HYME</name>
<feature type="non-terminal residue" evidence="1">
    <location>
        <position position="1"/>
    </location>
</feature>
<organism evidence="1 2">
    <name type="scientific">Atta colombica</name>
    <dbReference type="NCBI Taxonomy" id="520822"/>
    <lineage>
        <taxon>Eukaryota</taxon>
        <taxon>Metazoa</taxon>
        <taxon>Ecdysozoa</taxon>
        <taxon>Arthropoda</taxon>
        <taxon>Hexapoda</taxon>
        <taxon>Insecta</taxon>
        <taxon>Pterygota</taxon>
        <taxon>Neoptera</taxon>
        <taxon>Endopterygota</taxon>
        <taxon>Hymenoptera</taxon>
        <taxon>Apocrita</taxon>
        <taxon>Aculeata</taxon>
        <taxon>Formicoidea</taxon>
        <taxon>Formicidae</taxon>
        <taxon>Myrmicinae</taxon>
        <taxon>Atta</taxon>
    </lineage>
</organism>
<dbReference type="InterPro" id="IPR036388">
    <property type="entry name" value="WH-like_DNA-bd_sf"/>
</dbReference>
<dbReference type="Gene3D" id="1.10.10.10">
    <property type="entry name" value="Winged helix-like DNA-binding domain superfamily/Winged helix DNA-binding domain"/>
    <property type="match status" value="1"/>
</dbReference>
<dbReference type="EMBL" id="KQ976394">
    <property type="protein sequence ID" value="KYM93282.1"/>
    <property type="molecule type" value="Genomic_DNA"/>
</dbReference>
<sequence length="181" mass="20618">IFCYIVSPPEVVVGIQESLMILVNNHILKMTAMLKPNRAGRSAIKIILWSKERTAKTLVVVERAQALISDDQGNRNSTQTLKELTETLNLNKSIISDHLHAMKKKASRFRVNPGQPTSTSKRNIHRSKVLLCIWEGHERGIMLLKINYCKTVKDTLTVFQWKILPHAVYATDCAPSDYYLF</sequence>